<feature type="domain" description="Nucleotide exchange factor Fes1" evidence="7">
    <location>
        <begin position="16"/>
        <end position="104"/>
    </location>
</feature>
<dbReference type="InterPro" id="IPR016024">
    <property type="entry name" value="ARM-type_fold"/>
</dbReference>
<dbReference type="InterPro" id="IPR013918">
    <property type="entry name" value="Nucleotide_exch_fac_Fes1"/>
</dbReference>
<dbReference type="Pfam" id="PF08609">
    <property type="entry name" value="Fes1"/>
    <property type="match status" value="1"/>
</dbReference>
<keyword evidence="1" id="KW-0597">Phosphoprotein</keyword>
<dbReference type="PANTHER" id="PTHR19316">
    <property type="entry name" value="PROTEIN FOLDING REGULATOR"/>
    <property type="match status" value="1"/>
</dbReference>
<evidence type="ECO:0000256" key="2">
    <source>
        <dbReference type="ARBA" id="ARBA00022737"/>
    </source>
</evidence>
<comment type="subunit">
    <text evidence="3">Interacts with the ATP-binding domain of HSPA1A. Detected in a ternary complex containing STUB1, HSPA1A and HSPBP1. Interacts with PGLYRP1; this interaction blocks the cytotoxic activity of the PGLYRP1-HSPA1A complex.</text>
</comment>
<dbReference type="OrthoDB" id="10250458at2759"/>
<evidence type="ECO:0000313" key="9">
    <source>
        <dbReference type="Proteomes" id="UP000694569"/>
    </source>
</evidence>
<proteinExistence type="predicted"/>
<dbReference type="FunFam" id="1.25.10.10:FF:000178">
    <property type="entry name" value="hsp70-binding protein 1 isoform X1"/>
    <property type="match status" value="1"/>
</dbReference>
<dbReference type="SUPFAM" id="SSF48371">
    <property type="entry name" value="ARM repeat"/>
    <property type="match status" value="1"/>
</dbReference>
<evidence type="ECO:0000256" key="5">
    <source>
        <dbReference type="ARBA" id="ARBA00075420"/>
    </source>
</evidence>
<name>A0A8C5PEK5_9ANUR</name>
<dbReference type="Proteomes" id="UP000694569">
    <property type="component" value="Unplaced"/>
</dbReference>
<evidence type="ECO:0000256" key="3">
    <source>
        <dbReference type="ARBA" id="ARBA00064806"/>
    </source>
</evidence>
<dbReference type="Ensembl" id="ENSLLET00000018006.1">
    <property type="protein sequence ID" value="ENSLLEP00000017348.1"/>
    <property type="gene ID" value="ENSLLEG00000011041.1"/>
</dbReference>
<evidence type="ECO:0000313" key="8">
    <source>
        <dbReference type="Ensembl" id="ENSLLEP00000017348.1"/>
    </source>
</evidence>
<keyword evidence="2" id="KW-0677">Repeat</keyword>
<dbReference type="InterPro" id="IPR050693">
    <property type="entry name" value="Hsp70_NEF-Inhibitors"/>
</dbReference>
<dbReference type="GeneTree" id="ENSGT00940000153909"/>
<sequence>MADGGGEERRPPKKNLQGLLQMAIEAGTDSDNADQMGQMSEERRQWLQAAMGNAFAGQVDEVQQIKECIEELTKSTIDEDGEERKEQALQLLADLCENLDNASDFCKLGGMHLLLSRYLNCSKGELRWRAADLVGICSQNIPYVQQIALSLGAVNKLLQLLDLDENEAVRVKALFAISCLVREQDAGLDEFVKQDGFSVLMRAMQSNVLKLKVKSAFLLQNLLLSHPEHKETLCSMGMVQQLVSLLHTEHSPFHEHVLSALCSLVTDFPQGVTECRSPELAFEGFLKERSTQIQKEEEFQEELEYCQRLLKLCFRNGTEDRNMDR</sequence>
<gene>
    <name evidence="8" type="primary">HSPBP1</name>
</gene>
<dbReference type="Gene3D" id="1.25.10.10">
    <property type="entry name" value="Leucine-rich Repeat Variant"/>
    <property type="match status" value="1"/>
</dbReference>
<evidence type="ECO:0000256" key="6">
    <source>
        <dbReference type="ARBA" id="ARBA00081319"/>
    </source>
</evidence>
<dbReference type="GO" id="GO:0005783">
    <property type="term" value="C:endoplasmic reticulum"/>
    <property type="evidence" value="ECO:0007669"/>
    <property type="project" value="TreeGrafter"/>
</dbReference>
<evidence type="ECO:0000256" key="1">
    <source>
        <dbReference type="ARBA" id="ARBA00022553"/>
    </source>
</evidence>
<accession>A0A8C5PEK5</accession>
<reference evidence="8" key="1">
    <citation type="submission" date="2025-08" db="UniProtKB">
        <authorList>
            <consortium name="Ensembl"/>
        </authorList>
    </citation>
    <scope>IDENTIFICATION</scope>
</reference>
<protein>
    <recommendedName>
        <fullName evidence="4">Hsp70-binding protein 1</fullName>
    </recommendedName>
    <alternativeName>
        <fullName evidence="5">Heat shock protein-binding protein 1</fullName>
    </alternativeName>
    <alternativeName>
        <fullName evidence="6">Hsp70-interacting protein 1</fullName>
    </alternativeName>
</protein>
<reference evidence="8" key="2">
    <citation type="submission" date="2025-09" db="UniProtKB">
        <authorList>
            <consortium name="Ensembl"/>
        </authorList>
    </citation>
    <scope>IDENTIFICATION</scope>
</reference>
<dbReference type="InterPro" id="IPR011989">
    <property type="entry name" value="ARM-like"/>
</dbReference>
<evidence type="ECO:0000256" key="4">
    <source>
        <dbReference type="ARBA" id="ARBA00069271"/>
    </source>
</evidence>
<organism evidence="8 9">
    <name type="scientific">Leptobrachium leishanense</name>
    <name type="common">Leishan spiny toad</name>
    <dbReference type="NCBI Taxonomy" id="445787"/>
    <lineage>
        <taxon>Eukaryota</taxon>
        <taxon>Metazoa</taxon>
        <taxon>Chordata</taxon>
        <taxon>Craniata</taxon>
        <taxon>Vertebrata</taxon>
        <taxon>Euteleostomi</taxon>
        <taxon>Amphibia</taxon>
        <taxon>Batrachia</taxon>
        <taxon>Anura</taxon>
        <taxon>Pelobatoidea</taxon>
        <taxon>Megophryidae</taxon>
        <taxon>Leptobrachium</taxon>
    </lineage>
</organism>
<keyword evidence="9" id="KW-1185">Reference proteome</keyword>
<evidence type="ECO:0000259" key="7">
    <source>
        <dbReference type="Pfam" id="PF08609"/>
    </source>
</evidence>
<dbReference type="AlphaFoldDB" id="A0A8C5PEK5"/>
<dbReference type="PANTHER" id="PTHR19316:SF18">
    <property type="entry name" value="HSP70-BINDING PROTEIN 1"/>
    <property type="match status" value="1"/>
</dbReference>
<dbReference type="GO" id="GO:0000774">
    <property type="term" value="F:adenyl-nucleotide exchange factor activity"/>
    <property type="evidence" value="ECO:0007669"/>
    <property type="project" value="TreeGrafter"/>
</dbReference>